<keyword evidence="4" id="KW-1003">Cell membrane</keyword>
<dbReference type="PROSITE" id="PS00211">
    <property type="entry name" value="ABC_TRANSPORTER_1"/>
    <property type="match status" value="1"/>
</dbReference>
<dbReference type="Gene3D" id="3.40.50.300">
    <property type="entry name" value="P-loop containing nucleotide triphosphate hydrolases"/>
    <property type="match status" value="1"/>
</dbReference>
<evidence type="ECO:0000259" key="11">
    <source>
        <dbReference type="PROSITE" id="PS50893"/>
    </source>
</evidence>
<dbReference type="STRING" id="1560201.NG42_06360"/>
<evidence type="ECO:0000256" key="3">
    <source>
        <dbReference type="ARBA" id="ARBA00022448"/>
    </source>
</evidence>
<feature type="domain" description="ABC transporter" evidence="11">
    <location>
        <begin position="11"/>
        <end position="246"/>
    </location>
</feature>
<evidence type="ECO:0000256" key="8">
    <source>
        <dbReference type="ARBA" id="ARBA00023004"/>
    </source>
</evidence>
<evidence type="ECO:0000313" key="13">
    <source>
        <dbReference type="EMBL" id="KOC93796.1"/>
    </source>
</evidence>
<evidence type="ECO:0000256" key="7">
    <source>
        <dbReference type="ARBA" id="ARBA00022840"/>
    </source>
</evidence>
<dbReference type="SMART" id="SM00382">
    <property type="entry name" value="AAA"/>
    <property type="match status" value="1"/>
</dbReference>
<dbReference type="FunFam" id="3.40.50.300:FF:000134">
    <property type="entry name" value="Iron-enterobactin ABC transporter ATP-binding protein"/>
    <property type="match status" value="1"/>
</dbReference>
<dbReference type="GO" id="GO:0016887">
    <property type="term" value="F:ATP hydrolysis activity"/>
    <property type="evidence" value="ECO:0007669"/>
    <property type="project" value="InterPro"/>
</dbReference>
<evidence type="ECO:0000256" key="2">
    <source>
        <dbReference type="ARBA" id="ARBA00006526"/>
    </source>
</evidence>
<dbReference type="GO" id="GO:0005524">
    <property type="term" value="F:ATP binding"/>
    <property type="evidence" value="ECO:0007669"/>
    <property type="project" value="UniProtKB-KW"/>
</dbReference>
<protein>
    <submittedName>
        <fullName evidence="13">Iron-enterobactin transporter ATP-binding protein</fullName>
    </submittedName>
</protein>
<dbReference type="PANTHER" id="PTHR42771:SF12">
    <property type="entry name" value="FE(3+) DICITRATE TRANSPORT ATP-BINDING PROTEIN FECE-RELATED"/>
    <property type="match status" value="1"/>
</dbReference>
<evidence type="ECO:0000256" key="6">
    <source>
        <dbReference type="ARBA" id="ARBA00022741"/>
    </source>
</evidence>
<comment type="subcellular location">
    <subcellularLocation>
        <location evidence="1">Cell membrane</location>
        <topology evidence="1">Peripheral membrane protein</topology>
    </subcellularLocation>
</comment>
<keyword evidence="7 13" id="KW-0067">ATP-binding</keyword>
<organism evidence="13 14">
    <name type="scientific">Winslowiella iniecta</name>
    <dbReference type="NCBI Taxonomy" id="1560201"/>
    <lineage>
        <taxon>Bacteria</taxon>
        <taxon>Pseudomonadati</taxon>
        <taxon>Pseudomonadota</taxon>
        <taxon>Gammaproteobacteria</taxon>
        <taxon>Enterobacterales</taxon>
        <taxon>Erwiniaceae</taxon>
        <taxon>Winslowiella</taxon>
    </lineage>
</organism>
<dbReference type="InterPro" id="IPR017871">
    <property type="entry name" value="ABC_transporter-like_CS"/>
</dbReference>
<evidence type="ECO:0000313" key="12">
    <source>
        <dbReference type="EMBL" id="KOC91064.1"/>
    </source>
</evidence>
<reference evidence="14 15" key="1">
    <citation type="journal article" date="2015" name="Int. J. Syst. Evol. Microbiol.">
        <title>Erwinia iniecta sp. nov., isolated from Russian wheat aphids (Diuraphis noxia).</title>
        <authorList>
            <person name="Campillo T."/>
            <person name="Luna E."/>
            <person name="Portier P."/>
            <person name="Fischer-Le Saux M."/>
            <person name="Lapitan N."/>
            <person name="Tisserat N.A."/>
            <person name="Leach J.E."/>
        </authorList>
    </citation>
    <scope>NUCLEOTIDE SEQUENCE [LARGE SCALE GENOMIC DNA]</scope>
    <source>
        <strain evidence="12 15">B120</strain>
        <strain evidence="13 14">B149</strain>
    </source>
</reference>
<dbReference type="GO" id="GO:0006826">
    <property type="term" value="P:iron ion transport"/>
    <property type="evidence" value="ECO:0007669"/>
    <property type="project" value="UniProtKB-KW"/>
</dbReference>
<name>A0A0L7TEU9_9GAMM</name>
<evidence type="ECO:0000256" key="5">
    <source>
        <dbReference type="ARBA" id="ARBA00022496"/>
    </source>
</evidence>
<sequence>MTSATHSSSRLQARQLTLSYGAKPIVEQVDLALREGEFSVIIGPNGCGKSTLLRAFSRGMMPQSGEVLLDDINLHQHKPRQVARELALLSQSSLLTDTLSVFDLVSRGRYPHQSFLRPWSAQDEQVVNEALSAVDLSAMAQTPVQALSGGQRQRAWFAMTLAQQTPIILLDEPTTWLDIAHQIELLELCRGMHQQGKTLVMVLHDINQALRYATHLIMMKEGKIVAQGAPQAVVTEDSMAQVFGLDCRIIDDPESGKPLIIPRFSRTP</sequence>
<keyword evidence="9" id="KW-0406">Ion transport</keyword>
<evidence type="ECO:0000313" key="15">
    <source>
        <dbReference type="Proteomes" id="UP000037088"/>
    </source>
</evidence>
<keyword evidence="3" id="KW-0813">Transport</keyword>
<dbReference type="CDD" id="cd03214">
    <property type="entry name" value="ABC_Iron-Siderophores_B12_Hemin"/>
    <property type="match status" value="1"/>
</dbReference>
<comment type="similarity">
    <text evidence="2">Belongs to the ABC transporter superfamily. Drug exporter-2 (TC 3.A.1.117) family.</text>
</comment>
<keyword evidence="15" id="KW-1185">Reference proteome</keyword>
<dbReference type="RefSeq" id="WP_052898433.1">
    <property type="nucleotide sequence ID" value="NZ_JRXE01000007.1"/>
</dbReference>
<dbReference type="Proteomes" id="UP000037088">
    <property type="component" value="Unassembled WGS sequence"/>
</dbReference>
<dbReference type="EMBL" id="JRXE01000007">
    <property type="protein sequence ID" value="KOC91064.1"/>
    <property type="molecule type" value="Genomic_DNA"/>
</dbReference>
<keyword evidence="6" id="KW-0547">Nucleotide-binding</keyword>
<gene>
    <name evidence="12" type="ORF">NG42_06360</name>
    <name evidence="13" type="ORF">NG43_08780</name>
</gene>
<evidence type="ECO:0000256" key="1">
    <source>
        <dbReference type="ARBA" id="ARBA00004202"/>
    </source>
</evidence>
<dbReference type="OrthoDB" id="5292475at2"/>
<dbReference type="InterPro" id="IPR003439">
    <property type="entry name" value="ABC_transporter-like_ATP-bd"/>
</dbReference>
<dbReference type="Proteomes" id="UP000036851">
    <property type="component" value="Unassembled WGS sequence"/>
</dbReference>
<dbReference type="EMBL" id="JRXF01000011">
    <property type="protein sequence ID" value="KOC93796.1"/>
    <property type="molecule type" value="Genomic_DNA"/>
</dbReference>
<accession>A0A0L7TEU9</accession>
<evidence type="ECO:0000256" key="10">
    <source>
        <dbReference type="ARBA" id="ARBA00023136"/>
    </source>
</evidence>
<proteinExistence type="inferred from homology"/>
<keyword evidence="8" id="KW-0408">Iron</keyword>
<dbReference type="AlphaFoldDB" id="A0A0L7TEU9"/>
<dbReference type="PATRIC" id="fig|1560201.3.peg.1355"/>
<dbReference type="InterPro" id="IPR003593">
    <property type="entry name" value="AAA+_ATPase"/>
</dbReference>
<dbReference type="Pfam" id="PF00005">
    <property type="entry name" value="ABC_tran"/>
    <property type="match status" value="1"/>
</dbReference>
<dbReference type="PANTHER" id="PTHR42771">
    <property type="entry name" value="IRON(3+)-HYDROXAMATE IMPORT ATP-BINDING PROTEIN FHUC"/>
    <property type="match status" value="1"/>
</dbReference>
<dbReference type="InterPro" id="IPR027417">
    <property type="entry name" value="P-loop_NTPase"/>
</dbReference>
<comment type="caution">
    <text evidence="13">The sequence shown here is derived from an EMBL/GenBank/DDBJ whole genome shotgun (WGS) entry which is preliminary data.</text>
</comment>
<evidence type="ECO:0000256" key="4">
    <source>
        <dbReference type="ARBA" id="ARBA00022475"/>
    </source>
</evidence>
<dbReference type="PROSITE" id="PS50893">
    <property type="entry name" value="ABC_TRANSPORTER_2"/>
    <property type="match status" value="1"/>
</dbReference>
<dbReference type="GO" id="GO:0005886">
    <property type="term" value="C:plasma membrane"/>
    <property type="evidence" value="ECO:0007669"/>
    <property type="project" value="UniProtKB-SubCell"/>
</dbReference>
<evidence type="ECO:0000256" key="9">
    <source>
        <dbReference type="ARBA" id="ARBA00023065"/>
    </source>
</evidence>
<keyword evidence="10" id="KW-0472">Membrane</keyword>
<dbReference type="SUPFAM" id="SSF52540">
    <property type="entry name" value="P-loop containing nucleoside triphosphate hydrolases"/>
    <property type="match status" value="1"/>
</dbReference>
<dbReference type="InterPro" id="IPR051535">
    <property type="entry name" value="Siderophore_ABC-ATPase"/>
</dbReference>
<keyword evidence="5" id="KW-0410">Iron transport</keyword>
<evidence type="ECO:0000313" key="14">
    <source>
        <dbReference type="Proteomes" id="UP000036851"/>
    </source>
</evidence>